<name>A0AAV8YHS1_9CUCU</name>
<accession>A0AAV8YHS1</accession>
<evidence type="ECO:0008006" key="3">
    <source>
        <dbReference type="Google" id="ProtNLM"/>
    </source>
</evidence>
<dbReference type="AlphaFoldDB" id="A0AAV8YHS1"/>
<evidence type="ECO:0000313" key="2">
    <source>
        <dbReference type="Proteomes" id="UP001162156"/>
    </source>
</evidence>
<protein>
    <recommendedName>
        <fullName evidence="3">Chemokine interleukin-8-like domain-containing protein</fullName>
    </recommendedName>
</protein>
<dbReference type="EMBL" id="JANEYF010002177">
    <property type="protein sequence ID" value="KAJ8950355.1"/>
    <property type="molecule type" value="Genomic_DNA"/>
</dbReference>
<comment type="caution">
    <text evidence="1">The sequence shown here is derived from an EMBL/GenBank/DDBJ whole genome shotgun (WGS) entry which is preliminary data.</text>
</comment>
<reference evidence="1" key="1">
    <citation type="journal article" date="2023" name="Insect Mol. Biol.">
        <title>Genome sequencing provides insights into the evolution of gene families encoding plant cell wall-degrading enzymes in longhorned beetles.</title>
        <authorList>
            <person name="Shin N.R."/>
            <person name="Okamura Y."/>
            <person name="Kirsch R."/>
            <person name="Pauchet Y."/>
        </authorList>
    </citation>
    <scope>NUCLEOTIDE SEQUENCE</scope>
    <source>
        <strain evidence="1">RBIC_L_NR</strain>
    </source>
</reference>
<proteinExistence type="predicted"/>
<sequence length="112" mass="12644">MTALENLKLLSMKNVALDMIYSLGTLRNNLSKLHVLHSTNTTSICQILQCDVIHKYNLEGSEVIAFWGTKAKCICLDNERPTQAELDKVSVLQALRIVKEGKTPNLTRNFNR</sequence>
<evidence type="ECO:0000313" key="1">
    <source>
        <dbReference type="EMBL" id="KAJ8950355.1"/>
    </source>
</evidence>
<dbReference type="Proteomes" id="UP001162156">
    <property type="component" value="Unassembled WGS sequence"/>
</dbReference>
<gene>
    <name evidence="1" type="ORF">NQ314_007890</name>
</gene>
<organism evidence="1 2">
    <name type="scientific">Rhamnusium bicolor</name>
    <dbReference type="NCBI Taxonomy" id="1586634"/>
    <lineage>
        <taxon>Eukaryota</taxon>
        <taxon>Metazoa</taxon>
        <taxon>Ecdysozoa</taxon>
        <taxon>Arthropoda</taxon>
        <taxon>Hexapoda</taxon>
        <taxon>Insecta</taxon>
        <taxon>Pterygota</taxon>
        <taxon>Neoptera</taxon>
        <taxon>Endopterygota</taxon>
        <taxon>Coleoptera</taxon>
        <taxon>Polyphaga</taxon>
        <taxon>Cucujiformia</taxon>
        <taxon>Chrysomeloidea</taxon>
        <taxon>Cerambycidae</taxon>
        <taxon>Lepturinae</taxon>
        <taxon>Rhagiini</taxon>
        <taxon>Rhamnusium</taxon>
    </lineage>
</organism>
<keyword evidence="2" id="KW-1185">Reference proteome</keyword>